<dbReference type="Proteomes" id="UP000070096">
    <property type="component" value="Unassembled WGS sequence"/>
</dbReference>
<keyword evidence="1" id="KW-0472">Membrane</keyword>
<evidence type="ECO:0008006" key="4">
    <source>
        <dbReference type="Google" id="ProtNLM"/>
    </source>
</evidence>
<dbReference type="PATRIC" id="fig|1302.21.peg.887"/>
<evidence type="ECO:0000256" key="1">
    <source>
        <dbReference type="SAM" id="Phobius"/>
    </source>
</evidence>
<feature type="transmembrane region" description="Helical" evidence="1">
    <location>
        <begin position="357"/>
        <end position="380"/>
    </location>
</feature>
<dbReference type="EMBL" id="LQRC01000117">
    <property type="protein sequence ID" value="KXT72222.1"/>
    <property type="molecule type" value="Genomic_DNA"/>
</dbReference>
<organism evidence="2 3">
    <name type="scientific">Streptococcus gordonii</name>
    <dbReference type="NCBI Taxonomy" id="1302"/>
    <lineage>
        <taxon>Bacteria</taxon>
        <taxon>Bacillati</taxon>
        <taxon>Bacillota</taxon>
        <taxon>Bacilli</taxon>
        <taxon>Lactobacillales</taxon>
        <taxon>Streptococcaceae</taxon>
        <taxon>Streptococcus</taxon>
    </lineage>
</organism>
<name>A0A139N8K7_STRGN</name>
<feature type="transmembrane region" description="Helical" evidence="1">
    <location>
        <begin position="21"/>
        <end position="39"/>
    </location>
</feature>
<feature type="transmembrane region" description="Helical" evidence="1">
    <location>
        <begin position="275"/>
        <end position="298"/>
    </location>
</feature>
<accession>A0A139N8K7</accession>
<feature type="transmembrane region" description="Helical" evidence="1">
    <location>
        <begin position="220"/>
        <end position="242"/>
    </location>
</feature>
<comment type="caution">
    <text evidence="2">The sequence shown here is derived from an EMBL/GenBank/DDBJ whole genome shotgun (WGS) entry which is preliminary data.</text>
</comment>
<dbReference type="AlphaFoldDB" id="A0A139N8K7"/>
<proteinExistence type="predicted"/>
<evidence type="ECO:0000313" key="2">
    <source>
        <dbReference type="EMBL" id="KXT72222.1"/>
    </source>
</evidence>
<dbReference type="PANTHER" id="PTHR37305:SF1">
    <property type="entry name" value="MEMBRANE PROTEIN"/>
    <property type="match status" value="1"/>
</dbReference>
<protein>
    <recommendedName>
        <fullName evidence="4">ABC-2 family transporter protein</fullName>
    </recommendedName>
</protein>
<keyword evidence="1" id="KW-1133">Transmembrane helix</keyword>
<feature type="transmembrane region" description="Helical" evidence="1">
    <location>
        <begin position="173"/>
        <end position="193"/>
    </location>
</feature>
<evidence type="ECO:0000313" key="3">
    <source>
        <dbReference type="Proteomes" id="UP000070096"/>
    </source>
</evidence>
<feature type="transmembrane region" description="Helical" evidence="1">
    <location>
        <begin position="305"/>
        <end position="325"/>
    </location>
</feature>
<keyword evidence="1" id="KW-0812">Transmembrane</keyword>
<gene>
    <name evidence="2" type="ORF">SGODD07_00794</name>
</gene>
<sequence>MKTLIRFEFQKILKNKTILGSLVASLFLLAGIFFVGYHYSQYQFAARDNVAHGYSKDIEQSYRGEFTDDKIRGIIADDLKKFQERELSDDGSWKEKGEPWLFHPFYLFTEQISDVFVKDARHLYEKQMERVKKGKMLTIEDIEVRSIKELGFKEFGKPLKIGNYAPWLDLYKVQGNVTILVSVIVILVCSLIFSDDKSKNMNQVLLTTKYGRNRLIKAKIGVAFLLTFVLFIVFQMTTYFVFSSMYDTSGWSSSIQTNLDLGLFSFPLEWNHLQVYFWFLCLQFTGLLFTAGVTLLMSSLLSSPLSVLSFSISLYLLPYFLAQIFREGVAQKLLYLFPINQQSVGKLLGLLASNRGYFFQNFIINSLSVFSFLIGLTLLLKIVSYFHAKNWKFA</sequence>
<dbReference type="PANTHER" id="PTHR37305">
    <property type="entry name" value="INTEGRAL MEMBRANE PROTEIN-RELATED"/>
    <property type="match status" value="1"/>
</dbReference>
<reference evidence="2 3" key="1">
    <citation type="submission" date="2016-01" db="EMBL/GenBank/DDBJ databases">
        <title>Highly variable Streptococcus oralis are common among viridans streptococci isolated from primates.</title>
        <authorList>
            <person name="Denapaite D."/>
            <person name="Rieger M."/>
            <person name="Koendgen S."/>
            <person name="Brueckner R."/>
            <person name="Ochigava I."/>
            <person name="Kappeler P."/>
            <person name="Maetz-Rensing K."/>
            <person name="Leendertz F."/>
            <person name="Hakenbeck R."/>
        </authorList>
    </citation>
    <scope>NUCLEOTIDE SEQUENCE [LARGE SCALE GENOMIC DNA]</scope>
    <source>
        <strain evidence="2 3">DD07</strain>
    </source>
</reference>